<feature type="compositionally biased region" description="Basic residues" evidence="1">
    <location>
        <begin position="25"/>
        <end position="46"/>
    </location>
</feature>
<sequence>APLGDGPLSPTLLEPQGAAAQPPHGHGRHLGHARRRRRARVRRRRQGGAPAWIQGQARPRRDPLLGDRRLQGVRGQDRPDGPRHRHEGVSRRCGRARVELRRHVACTFDLCRST</sequence>
<accession>A0A194S357</accession>
<organism evidence="2 3">
    <name type="scientific">Rhodotorula graminis (strain WP1)</name>
    <dbReference type="NCBI Taxonomy" id="578459"/>
    <lineage>
        <taxon>Eukaryota</taxon>
        <taxon>Fungi</taxon>
        <taxon>Dikarya</taxon>
        <taxon>Basidiomycota</taxon>
        <taxon>Pucciniomycotina</taxon>
        <taxon>Microbotryomycetes</taxon>
        <taxon>Sporidiobolales</taxon>
        <taxon>Sporidiobolaceae</taxon>
        <taxon>Rhodotorula</taxon>
    </lineage>
</organism>
<name>A0A194S357_RHOGW</name>
<evidence type="ECO:0000256" key="1">
    <source>
        <dbReference type="SAM" id="MobiDB-lite"/>
    </source>
</evidence>
<gene>
    <name evidence="2" type="ORF">RHOBADRAFT_66347</name>
</gene>
<evidence type="ECO:0000313" key="2">
    <source>
        <dbReference type="EMBL" id="KPV75168.1"/>
    </source>
</evidence>
<proteinExistence type="predicted"/>
<dbReference type="RefSeq" id="XP_018271217.1">
    <property type="nucleotide sequence ID" value="XM_018418947.1"/>
</dbReference>
<reference evidence="2 3" key="1">
    <citation type="journal article" date="2015" name="Front. Microbiol.">
        <title>Genome sequence of the plant growth promoting endophytic yeast Rhodotorula graminis WP1.</title>
        <authorList>
            <person name="Firrincieli A."/>
            <person name="Otillar R."/>
            <person name="Salamov A."/>
            <person name="Schmutz J."/>
            <person name="Khan Z."/>
            <person name="Redman R.S."/>
            <person name="Fleck N.D."/>
            <person name="Lindquist E."/>
            <person name="Grigoriev I.V."/>
            <person name="Doty S.L."/>
        </authorList>
    </citation>
    <scope>NUCLEOTIDE SEQUENCE [LARGE SCALE GENOMIC DNA]</scope>
    <source>
        <strain evidence="2 3">WP1</strain>
    </source>
</reference>
<dbReference type="GeneID" id="28979394"/>
<keyword evidence="3" id="KW-1185">Reference proteome</keyword>
<dbReference type="Proteomes" id="UP000053890">
    <property type="component" value="Unassembled WGS sequence"/>
</dbReference>
<evidence type="ECO:0000313" key="3">
    <source>
        <dbReference type="Proteomes" id="UP000053890"/>
    </source>
</evidence>
<feature type="region of interest" description="Disordered" evidence="1">
    <location>
        <begin position="1"/>
        <end position="90"/>
    </location>
</feature>
<feature type="non-terminal residue" evidence="2">
    <location>
        <position position="114"/>
    </location>
</feature>
<dbReference type="EMBL" id="KQ474078">
    <property type="protein sequence ID" value="KPV75168.1"/>
    <property type="molecule type" value="Genomic_DNA"/>
</dbReference>
<dbReference type="AlphaFoldDB" id="A0A194S357"/>
<feature type="non-terminal residue" evidence="2">
    <location>
        <position position="1"/>
    </location>
</feature>
<feature type="compositionally biased region" description="Basic and acidic residues" evidence="1">
    <location>
        <begin position="59"/>
        <end position="90"/>
    </location>
</feature>
<protein>
    <submittedName>
        <fullName evidence="2">Uncharacterized protein</fullName>
    </submittedName>
</protein>